<comment type="caution">
    <text evidence="1">The sequence shown here is derived from an EMBL/GenBank/DDBJ whole genome shotgun (WGS) entry which is preliminary data.</text>
</comment>
<protein>
    <submittedName>
        <fullName evidence="1">Chloramphenicol acetyltransferase</fullName>
    </submittedName>
</protein>
<organism evidence="1 2">
    <name type="scientific">Xylanibacter ruminicola</name>
    <name type="common">Prevotella ruminicola</name>
    <dbReference type="NCBI Taxonomy" id="839"/>
    <lineage>
        <taxon>Bacteria</taxon>
        <taxon>Pseudomonadati</taxon>
        <taxon>Bacteroidota</taxon>
        <taxon>Bacteroidia</taxon>
        <taxon>Bacteroidales</taxon>
        <taxon>Prevotellaceae</taxon>
        <taxon>Xylanibacter</taxon>
    </lineage>
</organism>
<dbReference type="Pfam" id="PF00302">
    <property type="entry name" value="CAT"/>
    <property type="match status" value="1"/>
</dbReference>
<sequence>MKQEVNPNETSRAWAFQMWMKSPVPMVTLVKTFDVTQLCKVCKRNGLKFNKLLCWCLGRAARDIDEFYLLPKDGKLYKFDRLAINVIVDNAKGGISTCDIPYSDDFQQFSRDYDAITLKCSTNCEEIADEEAMILGTSAVTGTELDCIVNQYNGIYNNPFLAWGRYRKSWFKVTLPISMQFHHAQMDGGHAARFLESLQQTINDFK</sequence>
<reference evidence="1" key="1">
    <citation type="submission" date="2019-04" db="EMBL/GenBank/DDBJ databases">
        <title>Evolution of Biomass-Degrading Anaerobic Consortia Revealed by Metagenomics.</title>
        <authorList>
            <person name="Peng X."/>
        </authorList>
    </citation>
    <scope>NUCLEOTIDE SEQUENCE</scope>
    <source>
        <strain evidence="1">SIG141</strain>
    </source>
</reference>
<evidence type="ECO:0000313" key="1">
    <source>
        <dbReference type="EMBL" id="MBE6266333.1"/>
    </source>
</evidence>
<dbReference type="PANTHER" id="PTHR38474:SF1">
    <property type="entry name" value="SLR0299 PROTEIN"/>
    <property type="match status" value="1"/>
</dbReference>
<gene>
    <name evidence="1" type="ORF">E7102_07685</name>
</gene>
<dbReference type="SUPFAM" id="SSF52777">
    <property type="entry name" value="CoA-dependent acyltransferases"/>
    <property type="match status" value="1"/>
</dbReference>
<dbReference type="NCBIfam" id="NF040637">
    <property type="entry name" value="CatA_like_2"/>
    <property type="match status" value="1"/>
</dbReference>
<dbReference type="AlphaFoldDB" id="A0A928BTC9"/>
<dbReference type="GO" id="GO:0008811">
    <property type="term" value="F:chloramphenicol O-acetyltransferase activity"/>
    <property type="evidence" value="ECO:0007669"/>
    <property type="project" value="InterPro"/>
</dbReference>
<dbReference type="SMART" id="SM01059">
    <property type="entry name" value="CAT"/>
    <property type="match status" value="1"/>
</dbReference>
<accession>A0A928BTC9</accession>
<evidence type="ECO:0000313" key="2">
    <source>
        <dbReference type="Proteomes" id="UP000763088"/>
    </source>
</evidence>
<proteinExistence type="predicted"/>
<dbReference type="InterPro" id="IPR023213">
    <property type="entry name" value="CAT-like_dom_sf"/>
</dbReference>
<dbReference type="PANTHER" id="PTHR38474">
    <property type="entry name" value="SLR0299 PROTEIN"/>
    <property type="match status" value="1"/>
</dbReference>
<dbReference type="Proteomes" id="UP000763088">
    <property type="component" value="Unassembled WGS sequence"/>
</dbReference>
<dbReference type="Gene3D" id="3.30.559.10">
    <property type="entry name" value="Chloramphenicol acetyltransferase-like domain"/>
    <property type="match status" value="1"/>
</dbReference>
<dbReference type="InterPro" id="IPR001707">
    <property type="entry name" value="Cmp_AcTrfase"/>
</dbReference>
<dbReference type="EMBL" id="SUYD01000008">
    <property type="protein sequence ID" value="MBE6266333.1"/>
    <property type="molecule type" value="Genomic_DNA"/>
</dbReference>
<name>A0A928BTC9_XYLRU</name>